<dbReference type="AlphaFoldDB" id="K6V0G8"/>
<gene>
    <name evidence="2" type="ORF">PCYB_005730</name>
</gene>
<feature type="transmembrane region" description="Helical" evidence="1">
    <location>
        <begin position="58"/>
        <end position="84"/>
    </location>
</feature>
<protein>
    <recommendedName>
        <fullName evidence="4">CYIR protein</fullName>
    </recommendedName>
</protein>
<dbReference type="Proteomes" id="UP000006319">
    <property type="component" value="Unassembled WGS sequence"/>
</dbReference>
<sequence length="93" mass="10704">MNRKLVSSVELKNLPDIKNEAQVERMGNKPREFSNKLEDSRTLYCIYLIVANSTRAPYSWITCGIAIPAFMGFVLLSVFLGTYYPKKRIKNIK</sequence>
<organism evidence="2 3">
    <name type="scientific">Plasmodium cynomolgi (strain B)</name>
    <dbReference type="NCBI Taxonomy" id="1120755"/>
    <lineage>
        <taxon>Eukaryota</taxon>
        <taxon>Sar</taxon>
        <taxon>Alveolata</taxon>
        <taxon>Apicomplexa</taxon>
        <taxon>Aconoidasida</taxon>
        <taxon>Haemosporida</taxon>
        <taxon>Plasmodiidae</taxon>
        <taxon>Plasmodium</taxon>
        <taxon>Plasmodium (Plasmodium)</taxon>
    </lineage>
</organism>
<proteinExistence type="predicted"/>
<dbReference type="GeneID" id="14696366"/>
<keyword evidence="3" id="KW-1185">Reference proteome</keyword>
<dbReference type="EMBL" id="DF157906">
    <property type="protein sequence ID" value="GAB69824.1"/>
    <property type="molecule type" value="Genomic_DNA"/>
</dbReference>
<evidence type="ECO:0008006" key="4">
    <source>
        <dbReference type="Google" id="ProtNLM"/>
    </source>
</evidence>
<dbReference type="RefSeq" id="XP_004228042.1">
    <property type="nucleotide sequence ID" value="XM_004227994.1"/>
</dbReference>
<name>K6V0G8_PLACD</name>
<dbReference type="KEGG" id="pcy:PCYB_005730"/>
<accession>K6V0G8</accession>
<keyword evidence="1" id="KW-0812">Transmembrane</keyword>
<keyword evidence="1" id="KW-1133">Transmembrane helix</keyword>
<evidence type="ECO:0000313" key="2">
    <source>
        <dbReference type="EMBL" id="GAB69824.1"/>
    </source>
</evidence>
<evidence type="ECO:0000313" key="3">
    <source>
        <dbReference type="Proteomes" id="UP000006319"/>
    </source>
</evidence>
<evidence type="ECO:0000256" key="1">
    <source>
        <dbReference type="SAM" id="Phobius"/>
    </source>
</evidence>
<keyword evidence="1" id="KW-0472">Membrane</keyword>
<reference evidence="2 3" key="1">
    <citation type="journal article" date="2012" name="Nat. Genet.">
        <title>Plasmodium cynomolgi genome sequences provide insight into Plasmodium vivax and the monkey malaria clade.</title>
        <authorList>
            <person name="Tachibana S."/>
            <person name="Sullivan S.A."/>
            <person name="Kawai S."/>
            <person name="Nakamura S."/>
            <person name="Kim H.R."/>
            <person name="Goto N."/>
            <person name="Arisue N."/>
            <person name="Palacpac N.M.Q."/>
            <person name="Honma H."/>
            <person name="Yagi M."/>
            <person name="Tougan T."/>
            <person name="Katakai Y."/>
            <person name="Kaneko O."/>
            <person name="Mita T."/>
            <person name="Kita K."/>
            <person name="Yasutomi Y."/>
            <person name="Sutton P.L."/>
            <person name="Shakhbatyan R."/>
            <person name="Horii T."/>
            <person name="Yasunaga T."/>
            <person name="Barnwell J.W."/>
            <person name="Escalante A.A."/>
            <person name="Carlton J.M."/>
            <person name="Tanabe K."/>
        </authorList>
    </citation>
    <scope>NUCLEOTIDE SEQUENCE [LARGE SCALE GENOMIC DNA]</scope>
    <source>
        <strain evidence="2 3">B</strain>
    </source>
</reference>
<dbReference type="VEuPathDB" id="PlasmoDB:PCYB_005730"/>